<gene>
    <name evidence="1" type="ORF">SIL82_11210</name>
</gene>
<evidence type="ECO:0000313" key="1">
    <source>
        <dbReference type="EMBL" id="MDX5984832.1"/>
    </source>
</evidence>
<reference evidence="1 2" key="1">
    <citation type="submission" date="2023-11" db="EMBL/GenBank/DDBJ databases">
        <title>MicrobeMod: A computational toolkit for identifying prokaryotic methylation and restriction-modification with nanopore sequencing.</title>
        <authorList>
            <person name="Crits-Christoph A."/>
            <person name="Kang S.C."/>
            <person name="Lee H."/>
            <person name="Ostrov N."/>
        </authorList>
    </citation>
    <scope>NUCLEOTIDE SEQUENCE [LARGE SCALE GENOMIC DNA]</scope>
    <source>
        <strain evidence="1 2">ATCC 14820</strain>
    </source>
</reference>
<dbReference type="Proteomes" id="UP001279660">
    <property type="component" value="Unassembled WGS sequence"/>
</dbReference>
<name>A0ABU4PNT9_9SPHN</name>
<accession>A0ABU4PNT9</accession>
<keyword evidence="2" id="KW-1185">Reference proteome</keyword>
<proteinExistence type="predicted"/>
<organism evidence="1 2">
    <name type="scientific">Sphingomonas echinoides</name>
    <dbReference type="NCBI Taxonomy" id="59803"/>
    <lineage>
        <taxon>Bacteria</taxon>
        <taxon>Pseudomonadati</taxon>
        <taxon>Pseudomonadota</taxon>
        <taxon>Alphaproteobacteria</taxon>
        <taxon>Sphingomonadales</taxon>
        <taxon>Sphingomonadaceae</taxon>
        <taxon>Sphingomonas</taxon>
    </lineage>
</organism>
<protein>
    <submittedName>
        <fullName evidence="1">PilZ domain-containing protein</fullName>
    </submittedName>
</protein>
<dbReference type="RefSeq" id="WP_010402828.1">
    <property type="nucleotide sequence ID" value="NZ_JAWXXV010000001.1"/>
</dbReference>
<dbReference type="EMBL" id="JAWXXV010000001">
    <property type="protein sequence ID" value="MDX5984832.1"/>
    <property type="molecule type" value="Genomic_DNA"/>
</dbReference>
<dbReference type="SUPFAM" id="SSF141371">
    <property type="entry name" value="PilZ domain-like"/>
    <property type="match status" value="1"/>
</dbReference>
<sequence>MAKALAGQVADKRALARDEVHYRARAYGPDAQQVSLLIVNLSALGLMARAEIPYGEGERLRVTLPVVGVVVAEIRWSLGGRIGCELDQPIDLADYYEVLAVMVRGNRGGP</sequence>
<comment type="caution">
    <text evidence="1">The sequence shown here is derived from an EMBL/GenBank/DDBJ whole genome shotgun (WGS) entry which is preliminary data.</text>
</comment>
<evidence type="ECO:0000313" key="2">
    <source>
        <dbReference type="Proteomes" id="UP001279660"/>
    </source>
</evidence>